<keyword evidence="4" id="KW-0175">Coiled coil</keyword>
<dbReference type="InterPro" id="IPR018511">
    <property type="entry name" value="Hemolysin-typ_Ca-bd_CS"/>
</dbReference>
<feature type="region of interest" description="Disordered" evidence="5">
    <location>
        <begin position="2204"/>
        <end position="2332"/>
    </location>
</feature>
<feature type="compositionally biased region" description="Pro residues" evidence="5">
    <location>
        <begin position="2233"/>
        <end position="2242"/>
    </location>
</feature>
<keyword evidence="6" id="KW-0560">Oxidoreductase</keyword>
<dbReference type="Proteomes" id="UP000003947">
    <property type="component" value="Unassembled WGS sequence"/>
</dbReference>
<dbReference type="Pfam" id="PF17963">
    <property type="entry name" value="Big_9"/>
    <property type="match status" value="1"/>
</dbReference>
<dbReference type="PROSITE" id="PS50292">
    <property type="entry name" value="PEROXIDASE_3"/>
    <property type="match status" value="1"/>
</dbReference>
<organism evidence="6 7">
    <name type="scientific">Microvirga lotononidis</name>
    <dbReference type="NCBI Taxonomy" id="864069"/>
    <lineage>
        <taxon>Bacteria</taxon>
        <taxon>Pseudomonadati</taxon>
        <taxon>Pseudomonadota</taxon>
        <taxon>Alphaproteobacteria</taxon>
        <taxon>Hyphomicrobiales</taxon>
        <taxon>Methylobacteriaceae</taxon>
        <taxon>Microvirga</taxon>
    </lineage>
</organism>
<dbReference type="eggNOG" id="COG2931">
    <property type="taxonomic scope" value="Bacteria"/>
</dbReference>
<dbReference type="PANTHER" id="PTHR11475">
    <property type="entry name" value="OXIDASE/PEROXIDASE"/>
    <property type="match status" value="1"/>
</dbReference>
<dbReference type="GO" id="GO:0005509">
    <property type="term" value="F:calcium ion binding"/>
    <property type="evidence" value="ECO:0007669"/>
    <property type="project" value="InterPro"/>
</dbReference>
<comment type="subcellular location">
    <subcellularLocation>
        <location evidence="1">Secreted</location>
    </subcellularLocation>
</comment>
<proteinExistence type="predicted"/>
<dbReference type="PRINTS" id="PR00313">
    <property type="entry name" value="CABNDNGRPT"/>
</dbReference>
<dbReference type="STRING" id="864069.MicloDRAFT_00055200"/>
<dbReference type="InterPro" id="IPR010255">
    <property type="entry name" value="Haem_peroxidase_sf"/>
</dbReference>
<dbReference type="OrthoDB" id="7876310at2"/>
<dbReference type="EMBL" id="JH660647">
    <property type="protein sequence ID" value="EIM24801.1"/>
    <property type="molecule type" value="Genomic_DNA"/>
</dbReference>
<reference evidence="6 7" key="1">
    <citation type="submission" date="2012-02" db="EMBL/GenBank/DDBJ databases">
        <title>Improved High-Quality Draft sequence of Microvirga sp. WSM3557.</title>
        <authorList>
            <consortium name="US DOE Joint Genome Institute"/>
            <person name="Lucas S."/>
            <person name="Han J."/>
            <person name="Lapidus A."/>
            <person name="Cheng J.-F."/>
            <person name="Goodwin L."/>
            <person name="Pitluck S."/>
            <person name="Peters L."/>
            <person name="Zhang X."/>
            <person name="Detter J.C."/>
            <person name="Han C."/>
            <person name="Tapia R."/>
            <person name="Land M."/>
            <person name="Hauser L."/>
            <person name="Kyrpides N."/>
            <person name="Ivanova N."/>
            <person name="Pagani I."/>
            <person name="Brau L."/>
            <person name="Yates R."/>
            <person name="O'Hara G."/>
            <person name="Rui T."/>
            <person name="Howieson J."/>
            <person name="Reeve W."/>
            <person name="Woyke T."/>
        </authorList>
    </citation>
    <scope>NUCLEOTIDE SEQUENCE [LARGE SCALE GENOMIC DNA]</scope>
    <source>
        <strain evidence="6 7">WSM3557</strain>
    </source>
</reference>
<dbReference type="GO" id="GO:0006979">
    <property type="term" value="P:response to oxidative stress"/>
    <property type="evidence" value="ECO:0007669"/>
    <property type="project" value="InterPro"/>
</dbReference>
<dbReference type="SUPFAM" id="SSF48113">
    <property type="entry name" value="Heme-dependent peroxidases"/>
    <property type="match status" value="1"/>
</dbReference>
<accession>I4YLF9</accession>
<dbReference type="SUPFAM" id="SSF51120">
    <property type="entry name" value="beta-Roll"/>
    <property type="match status" value="3"/>
</dbReference>
<name>I4YLF9_9HYPH</name>
<dbReference type="Pfam" id="PF00353">
    <property type="entry name" value="HemolysinCabind"/>
    <property type="match status" value="7"/>
</dbReference>
<dbReference type="HOGENOM" id="CLU_000493_0_0_5"/>
<evidence type="ECO:0000256" key="4">
    <source>
        <dbReference type="SAM" id="Coils"/>
    </source>
</evidence>
<dbReference type="InterPro" id="IPR001343">
    <property type="entry name" value="Hemolysn_Ca-bd"/>
</dbReference>
<keyword evidence="3" id="KW-0325">Glycoprotein</keyword>
<evidence type="ECO:0000313" key="7">
    <source>
        <dbReference type="Proteomes" id="UP000003947"/>
    </source>
</evidence>
<protein>
    <submittedName>
        <fullName evidence="6">Heme peroxidase family protein,putative calcium-binding protein</fullName>
    </submittedName>
</protein>
<sequence>MVNLVKHDLEFILKQIKVAERHAAGEDLTALVAEAGGMDPNAATTPTQAFLLPYGLRTVDGTYNNLVEGRETWGAADQPFPDMSSPDYLNEGDDSMMFGTPANPVWLTNNNYTPGSATGSPMLAPGTVVDADPRLISNLVADQTLDNPAAIGAALTYAGITGAAQMAAIKQIQDARAVIADAVADAGSASGAISGLQAAVTAAATAVTEAEVALATAQEQNQANQDVLAAAQIELAAAQAAVDEVQAIFDGLIAGGVTPDELAAFNEANANLLIVQDVLNDKQQVKNEAQAVADASAGAVAAAQAGLVTKTAQLATAQDSLSAGQTNAQTATAAIDAAKLALANLLAEKGIVMDGSTVLIPNVSPDIGDSAPYNSLFTLFGQFFDHGLDLIAKGGSGTVYIPLSPDDPLYNPATPHTNFMVMTRASRDADGDTVNVTTPWVDQNQTYTSHASHQVFLREYTTDASGRTVATGRLLDGDRGLATWADVKEQARTMLGIDLTDANVGKVPLLRTDPYGNFVPDPQTGFAQVIVGLGPDGVPNTSDDIVVSGTPNAPASLVNAILTGHAFLDDIAHAAVPVIVGGVLQKDGDSAVGYANADGSTTGLVNSRGSNTAYDNELLDAHYITGDGRGNENVGLTAIHHVFHSEHNHLVDQVRSVVLASGDLAFLNEWLRIPVSAIPTDPTAIAGLQWDGERLFQAARFTNEMEYQHLVFEEFARKMQPDVDAFVFEPSVDINPAIFAEFAQAVYRFGHSMLNENIDTIDANGNPFSMKLFDGFLNPLGFGATDANGNVTIDHEQAAGAIMRGMSRQHGNEIDEFVTHVLRNQLVGIPLDLAALNIARGRDLGLPSLNEARAQFYQMSGQDSQLKPYVSWTDFALNLQNSLSIINFIAAYGKHPLIEAATTLEAKRAAATLLVLGGTGAPADRLDFLNATGAWTAQNSGLNDIDLWIGGLAEKKMDFGGMLGSTFSFVFEAQLESLQDADRFYYLSRVQGLNLLNELENNSMTDIIMRNTDLGDEGRTALPGDIFATPAYTLEIIRSKQIGADPVWDNPILQALTPLVVRKDLDGDGDDDVLIYNGTDHVVMGGSAEDDYIVAGEGDDTVWGYEGNDTIEAGYGVDIIHGGKGDDIITNAGTDIGMTDKLHGEEGNDVIQGGSGLALIFGNQGQDFLIAGPDGKQVFGGTDNDFILGGDGGDFLLGNEGDDWIEGGARFDVIAGENSELFFNSTIIGHDVLNGGASDTDYDAESGDDIMFQGEGIQRNNGMAGFDWAIHKGDAVAANSDLGIPIFDNQEAFILRDRFDLVEGLSGWKHNDILTGRVAAVNTRAEATGTAAIPGPNSPLESFSNDLLQKNVHLIAGLDQLVAHRTRIPVVDAQGRPVLDKNGNPELIVLDTSQAADIILGGGGSDTIKGFAGDDIIDGDKWLNVRIRIVKDGVTYTADGMTEKVYFESDYEHGAPKAGAVAQFGGKTLDALMLSATLNPGQLSIVREIVDGDLDNSAIDVAVYGDLRANYTITSNADGSVTVQHVTVTVETDPTTGNNRVSDGTDRLFNIEKLRFADVEVNVTPPKLSLHAFDAGGNYADNFNSAFYSRSDGSRPWATNWIETGDDGSATSLNGQIQITGGALRFDQGDGASIQRGLNLAGVATARLTYSVAEQGLDNGEQVEVWFSRDGSAWTLIETIGGATNGGNRGFDISGPFTAGAAIRFVASGINANNEFVNIDNLSVSVLVPATAPTVNYATSFTEGGAAVAISSNPGIIDDAAQMVSARIVLTNAQAADELNFGTLPAGISATVDTSVAGRITVNLTGTASLVAYQRAIQAVTFDNNSDNPVAGSRVIQVTVNDGIMDSNVATTTVNVIAVNDPVNANNDTIITNIVNGPIVVPEWVLLSNDTDPDGPALDITAVSNPNGLGNLSLTANPGSVTFTDTGTAGGSFNYTVSDGGSPVRTDTASVTVTRDTNPVDGTTGNNILIGDGSGSTFDGHTGNDTILAGGGNDTIVWNATSTTIFGVTFETSQDGRDFVDGGDGVDTFDVNGSGLSETFRVYSRDAAIAAGITNLVAATEIVVTRTVNGNTSVIAELDNIEEIIIGTREVTVPGGPVGGNAGGNDTVQIIGDFTGTSLALNTITVNGTSDADTVDISQLTSAHRIVFRSNGGNDTIIGTLREQDVIELEPGRKADEYEWEDNDDGTTTITSGVHRVTFRCEGGRRPNLCEVPLTPQPETPTQPEVPNNPGTPTQPNPPADPVTPATPTTPETPSNPIPISPTQPEAPASIVLKGSSRSETLRGDDGSDRLDGGRGHDKLYGGAGDDHLIGGDGNDRLDGGTGNDRMDGGRGNDVYVVDSAGDRVIERSGQGIDTVRSSVSYSLAGTHVEKLVLTGSGDINGTGNHLDNSLTGNAGNNILKGGSGSDVLKGMAGDDQLHGGSGRDILNGGSGNDLLKGGSGNDRLTGGSGQDTFVFEKNGGWDTVTDFRNGQDRIDARGLVGVDKVSDLTVTQLGHDAMVSHGSDILILKGVNASDLDNSDFIF</sequence>
<dbReference type="Pfam" id="PF03098">
    <property type="entry name" value="An_peroxidase"/>
    <property type="match status" value="2"/>
</dbReference>
<keyword evidence="6" id="KW-0575">Peroxidase</keyword>
<dbReference type="InterPro" id="IPR037120">
    <property type="entry name" value="Haem_peroxidase_sf_animal"/>
</dbReference>
<evidence type="ECO:0000256" key="5">
    <source>
        <dbReference type="SAM" id="MobiDB-lite"/>
    </source>
</evidence>
<gene>
    <name evidence="6" type="ORF">MicloDRAFT_00055200</name>
</gene>
<dbReference type="PROSITE" id="PS00330">
    <property type="entry name" value="HEMOLYSIN_CALCIUM"/>
    <property type="match status" value="7"/>
</dbReference>
<dbReference type="GO" id="GO:0005576">
    <property type="term" value="C:extracellular region"/>
    <property type="evidence" value="ECO:0007669"/>
    <property type="project" value="UniProtKB-SubCell"/>
</dbReference>
<dbReference type="GO" id="GO:0004601">
    <property type="term" value="F:peroxidase activity"/>
    <property type="evidence" value="ECO:0007669"/>
    <property type="project" value="UniProtKB-KW"/>
</dbReference>
<dbReference type="InterPro" id="IPR019791">
    <property type="entry name" value="Haem_peroxidase_animal"/>
</dbReference>
<dbReference type="PATRIC" id="fig|864069.3.peg.5932"/>
<feature type="coiled-coil region" evidence="4">
    <location>
        <begin position="214"/>
        <end position="248"/>
    </location>
</feature>
<evidence type="ECO:0000256" key="1">
    <source>
        <dbReference type="ARBA" id="ARBA00004613"/>
    </source>
</evidence>
<dbReference type="RefSeq" id="WP_009492980.1">
    <property type="nucleotide sequence ID" value="NZ_CP141048.1"/>
</dbReference>
<dbReference type="PANTHER" id="PTHR11475:SF4">
    <property type="entry name" value="CHORION PEROXIDASE"/>
    <property type="match status" value="1"/>
</dbReference>
<dbReference type="CDD" id="cd09821">
    <property type="entry name" value="An_peroxidase_bacterial_2"/>
    <property type="match status" value="1"/>
</dbReference>
<feature type="region of interest" description="Disordered" evidence="5">
    <location>
        <begin position="2419"/>
        <end position="2450"/>
    </location>
</feature>
<evidence type="ECO:0000256" key="2">
    <source>
        <dbReference type="ARBA" id="ARBA00022525"/>
    </source>
</evidence>
<dbReference type="InterPro" id="IPR011049">
    <property type="entry name" value="Serralysin-like_metalloprot_C"/>
</dbReference>
<dbReference type="Gene3D" id="1.10.640.10">
    <property type="entry name" value="Haem peroxidase domain superfamily, animal type"/>
    <property type="match status" value="2"/>
</dbReference>
<feature type="compositionally biased region" description="Low complexity" evidence="5">
    <location>
        <begin position="2243"/>
        <end position="2253"/>
    </location>
</feature>
<keyword evidence="7" id="KW-1185">Reference proteome</keyword>
<keyword evidence="2" id="KW-0964">Secreted</keyword>
<dbReference type="Gene3D" id="2.150.10.10">
    <property type="entry name" value="Serralysin-like metalloprotease, C-terminal"/>
    <property type="match status" value="3"/>
</dbReference>
<evidence type="ECO:0000256" key="3">
    <source>
        <dbReference type="ARBA" id="ARBA00023180"/>
    </source>
</evidence>
<dbReference type="GO" id="GO:0020037">
    <property type="term" value="F:heme binding"/>
    <property type="evidence" value="ECO:0007669"/>
    <property type="project" value="InterPro"/>
</dbReference>
<feature type="compositionally biased region" description="Low complexity" evidence="5">
    <location>
        <begin position="2222"/>
        <end position="2232"/>
    </location>
</feature>
<feature type="compositionally biased region" description="Basic and acidic residues" evidence="5">
    <location>
        <begin position="2280"/>
        <end position="2331"/>
    </location>
</feature>
<evidence type="ECO:0000313" key="6">
    <source>
        <dbReference type="EMBL" id="EIM24801.1"/>
    </source>
</evidence>